<proteinExistence type="predicted"/>
<evidence type="ECO:0000313" key="1">
    <source>
        <dbReference type="EMBL" id="CAD9011897.1"/>
    </source>
</evidence>
<gene>
    <name evidence="1" type="ORF">EGYM00392_LOCUS22998</name>
</gene>
<dbReference type="EMBL" id="HBGA01061976">
    <property type="protein sequence ID" value="CAD9011897.1"/>
    <property type="molecule type" value="Transcribed_RNA"/>
</dbReference>
<organism evidence="1">
    <name type="scientific">Eutreptiella gymnastica</name>
    <dbReference type="NCBI Taxonomy" id="73025"/>
    <lineage>
        <taxon>Eukaryota</taxon>
        <taxon>Discoba</taxon>
        <taxon>Euglenozoa</taxon>
        <taxon>Euglenida</taxon>
        <taxon>Spirocuta</taxon>
        <taxon>Euglenophyceae</taxon>
        <taxon>Eutreptiales</taxon>
        <taxon>Eutreptiaceae</taxon>
        <taxon>Eutreptiella</taxon>
    </lineage>
</organism>
<dbReference type="AlphaFoldDB" id="A0A7S1IGW4"/>
<accession>A0A7S1IGW4</accession>
<sequence length="119" mass="13537">MVEKTFNRPPAIPGLLPRLMSIATRFGYWCTGPNFDPISNHTYPLAMSVRPSLLSHHAAEARHSMLWHPILRLCRLDFLKHAIVCRSPFDVHGFSNTLLDPSNATQAMTWWCQNHLSTA</sequence>
<protein>
    <submittedName>
        <fullName evidence="1">Uncharacterized protein</fullName>
    </submittedName>
</protein>
<name>A0A7S1IGW4_9EUGL</name>
<reference evidence="1" key="1">
    <citation type="submission" date="2021-01" db="EMBL/GenBank/DDBJ databases">
        <authorList>
            <person name="Corre E."/>
            <person name="Pelletier E."/>
            <person name="Niang G."/>
            <person name="Scheremetjew M."/>
            <person name="Finn R."/>
            <person name="Kale V."/>
            <person name="Holt S."/>
            <person name="Cochrane G."/>
            <person name="Meng A."/>
            <person name="Brown T."/>
            <person name="Cohen L."/>
        </authorList>
    </citation>
    <scope>NUCLEOTIDE SEQUENCE</scope>
    <source>
        <strain evidence="1">NIES-381</strain>
    </source>
</reference>